<dbReference type="Proteomes" id="UP000281904">
    <property type="component" value="Chromosome"/>
</dbReference>
<name>A0A3S4XW41_SERRU</name>
<reference evidence="1 2" key="1">
    <citation type="submission" date="2018-12" db="EMBL/GenBank/DDBJ databases">
        <authorList>
            <consortium name="Pathogen Informatics"/>
        </authorList>
    </citation>
    <scope>NUCLEOTIDE SEQUENCE [LARGE SCALE GENOMIC DNA]</scope>
    <source>
        <strain evidence="1 2">NCTC10036</strain>
    </source>
</reference>
<dbReference type="AlphaFoldDB" id="A0A3S4XW41"/>
<evidence type="ECO:0000313" key="2">
    <source>
        <dbReference type="Proteomes" id="UP000281904"/>
    </source>
</evidence>
<dbReference type="EMBL" id="LR134493">
    <property type="protein sequence ID" value="VEI63201.1"/>
    <property type="molecule type" value="Genomic_DNA"/>
</dbReference>
<evidence type="ECO:0000313" key="1">
    <source>
        <dbReference type="EMBL" id="VEI63201.1"/>
    </source>
</evidence>
<proteinExistence type="predicted"/>
<gene>
    <name evidence="1" type="ORF">NCTC10036_01431</name>
</gene>
<organism evidence="1 2">
    <name type="scientific">Serratia rubidaea</name>
    <name type="common">Serratia marinorubra</name>
    <dbReference type="NCBI Taxonomy" id="61652"/>
    <lineage>
        <taxon>Bacteria</taxon>
        <taxon>Pseudomonadati</taxon>
        <taxon>Pseudomonadota</taxon>
        <taxon>Gammaproteobacteria</taxon>
        <taxon>Enterobacterales</taxon>
        <taxon>Yersiniaceae</taxon>
        <taxon>Serratia</taxon>
    </lineage>
</organism>
<sequence length="32" mass="3966">MFWNLIIIRKIYRIWKQGKSIYILLCLIKNAI</sequence>
<accession>A0A3S4XW41</accession>
<protein>
    <submittedName>
        <fullName evidence="1">Uncharacterized protein</fullName>
    </submittedName>
</protein>